<reference evidence="1" key="2">
    <citation type="submission" date="2015-06" db="UniProtKB">
        <authorList>
            <consortium name="EnsemblPlants"/>
        </authorList>
    </citation>
    <scope>IDENTIFICATION</scope>
    <source>
        <strain evidence="1">DM1-3 516 R44</strain>
    </source>
</reference>
<protein>
    <submittedName>
        <fullName evidence="1">Uncharacterized protein</fullName>
    </submittedName>
</protein>
<dbReference type="EnsemblPlants" id="PGSC0003DMT400089443">
    <property type="protein sequence ID" value="PGSC0003DMT400089443"/>
    <property type="gene ID" value="PGSC0003DMG400039014"/>
</dbReference>
<dbReference type="AlphaFoldDB" id="M1DI63"/>
<dbReference type="PaxDb" id="4113-PGSC0003DMT400089443"/>
<keyword evidence="2" id="KW-1185">Reference proteome</keyword>
<dbReference type="Proteomes" id="UP000011115">
    <property type="component" value="Unassembled WGS sequence"/>
</dbReference>
<sequence length="171" mass="19457">MENNSKQSAVNVVTTTQLAEYPDNHLLEQHQEHLEMFYTYKCKEIEQLSKSDVWEFIKFMHPVKCAIQRREAFGSPVSFSSLMLGDARNERFEIEGVNHVFCDSLRKIGVVSKGTGKPAWFGKQRKRLANCTLLVPVSFNSKGVRKHFKVVEGSGGNVLGEFEAKKSFKKV</sequence>
<organism evidence="1 2">
    <name type="scientific">Solanum tuberosum</name>
    <name type="common">Potato</name>
    <dbReference type="NCBI Taxonomy" id="4113"/>
    <lineage>
        <taxon>Eukaryota</taxon>
        <taxon>Viridiplantae</taxon>
        <taxon>Streptophyta</taxon>
        <taxon>Embryophyta</taxon>
        <taxon>Tracheophyta</taxon>
        <taxon>Spermatophyta</taxon>
        <taxon>Magnoliopsida</taxon>
        <taxon>eudicotyledons</taxon>
        <taxon>Gunneridae</taxon>
        <taxon>Pentapetalae</taxon>
        <taxon>asterids</taxon>
        <taxon>lamiids</taxon>
        <taxon>Solanales</taxon>
        <taxon>Solanaceae</taxon>
        <taxon>Solanoideae</taxon>
        <taxon>Solaneae</taxon>
        <taxon>Solanum</taxon>
    </lineage>
</organism>
<accession>M1DI63</accession>
<evidence type="ECO:0000313" key="1">
    <source>
        <dbReference type="EnsemblPlants" id="PGSC0003DMT400089443"/>
    </source>
</evidence>
<dbReference type="InParanoid" id="M1DI63"/>
<evidence type="ECO:0000313" key="2">
    <source>
        <dbReference type="Proteomes" id="UP000011115"/>
    </source>
</evidence>
<dbReference type="HOGENOM" id="CLU_1565635_0_0_1"/>
<dbReference type="Gramene" id="PGSC0003DMT400089443">
    <property type="protein sequence ID" value="PGSC0003DMT400089443"/>
    <property type="gene ID" value="PGSC0003DMG400039014"/>
</dbReference>
<proteinExistence type="predicted"/>
<reference evidence="2" key="1">
    <citation type="journal article" date="2011" name="Nature">
        <title>Genome sequence and analysis of the tuber crop potato.</title>
        <authorList>
            <consortium name="The Potato Genome Sequencing Consortium"/>
        </authorList>
    </citation>
    <scope>NUCLEOTIDE SEQUENCE [LARGE SCALE GENOMIC DNA]</scope>
    <source>
        <strain evidence="2">cv. DM1-3 516 R44</strain>
    </source>
</reference>
<name>M1DI63_SOLTU</name>